<evidence type="ECO:0000313" key="3">
    <source>
        <dbReference type="Proteomes" id="UP000694036"/>
    </source>
</evidence>
<dbReference type="GO" id="GO:0003677">
    <property type="term" value="F:DNA binding"/>
    <property type="evidence" value="ECO:0007669"/>
    <property type="project" value="InterPro"/>
</dbReference>
<protein>
    <recommendedName>
        <fullName evidence="1">SpoVT-AbrB domain-containing protein</fullName>
    </recommendedName>
</protein>
<dbReference type="InterPro" id="IPR052975">
    <property type="entry name" value="Repressor-like_regulatory"/>
</dbReference>
<dbReference type="EMBL" id="CP077713">
    <property type="protein sequence ID" value="QXJ35413.1"/>
    <property type="molecule type" value="Genomic_DNA"/>
</dbReference>
<reference evidence="2 3" key="1">
    <citation type="journal article" date="2021" name="Environ. Microbiol.">
        <title>New insights into the diversity and evolution of the archaeal mobilome from three complete genomes of Saccharolobus shibatae.</title>
        <authorList>
            <person name="Medvedeva S."/>
            <person name="Brandt D."/>
            <person name="Cvirkaite-Krupovic V."/>
            <person name="Liu Y."/>
            <person name="Severinov K."/>
            <person name="Ishino S."/>
            <person name="Ishino Y."/>
            <person name="Prangishvili D."/>
            <person name="Kalinowski J."/>
            <person name="Krupovic M."/>
        </authorList>
    </citation>
    <scope>NUCLEOTIDE SEQUENCE [LARGE SCALE GENOMIC DNA]</scope>
    <source>
        <strain evidence="2 3">S38A</strain>
    </source>
</reference>
<sequence length="84" mass="9418">MPETVVTRKYQITIPKEIREALGIKVGDRLIVRVEDGKIIIEPVKASDALKRLATIADKYLGGPKRIDAVKLVEESLERETGLY</sequence>
<dbReference type="InterPro" id="IPR007159">
    <property type="entry name" value="SpoVT-AbrB_dom"/>
</dbReference>
<dbReference type="PROSITE" id="PS51740">
    <property type="entry name" value="SPOVT_ABRB"/>
    <property type="match status" value="1"/>
</dbReference>
<proteinExistence type="predicted"/>
<dbReference type="Pfam" id="PF04014">
    <property type="entry name" value="MazE_antitoxin"/>
    <property type="match status" value="1"/>
</dbReference>
<gene>
    <name evidence="2" type="ORF">J5U22_01960</name>
</gene>
<keyword evidence="3" id="KW-1185">Reference proteome</keyword>
<dbReference type="NCBIfam" id="TIGR01439">
    <property type="entry name" value="lp_hng_hel_AbrB"/>
    <property type="match status" value="1"/>
</dbReference>
<dbReference type="PANTHER" id="PTHR34860">
    <property type="entry name" value="REPRESSOR-LIKE PROTEIN SSO7C3"/>
    <property type="match status" value="1"/>
</dbReference>
<dbReference type="RefSeq" id="WP_218257986.1">
    <property type="nucleotide sequence ID" value="NZ_CP077713.1"/>
</dbReference>
<organism evidence="2 3">
    <name type="scientific">Saccharolobus shibatae</name>
    <dbReference type="NCBI Taxonomy" id="2286"/>
    <lineage>
        <taxon>Archaea</taxon>
        <taxon>Thermoproteota</taxon>
        <taxon>Thermoprotei</taxon>
        <taxon>Sulfolobales</taxon>
        <taxon>Sulfolobaceae</taxon>
        <taxon>Saccharolobus</taxon>
    </lineage>
</organism>
<accession>A0A8F5GZJ1</accession>
<dbReference type="SMART" id="SM00966">
    <property type="entry name" value="SpoVT_AbrB"/>
    <property type="match status" value="1"/>
</dbReference>
<name>A0A8F5GZJ1_9CREN</name>
<evidence type="ECO:0000259" key="1">
    <source>
        <dbReference type="PROSITE" id="PS51740"/>
    </source>
</evidence>
<evidence type="ECO:0000313" key="2">
    <source>
        <dbReference type="EMBL" id="QXJ35413.1"/>
    </source>
</evidence>
<dbReference type="Proteomes" id="UP000694036">
    <property type="component" value="Chromosome"/>
</dbReference>
<feature type="domain" description="SpoVT-AbrB" evidence="1">
    <location>
        <begin position="1"/>
        <end position="46"/>
    </location>
</feature>
<dbReference type="GeneID" id="65560446"/>
<dbReference type="PANTHER" id="PTHR34860:SF6">
    <property type="entry name" value="REPRESSOR-LIKE PROTEIN SSO7C3"/>
    <property type="match status" value="1"/>
</dbReference>
<dbReference type="AlphaFoldDB" id="A0A8F5GZJ1"/>